<sequence length="156" mass="17068">MTPDGYRPCVGIILTDGGGRVFAGRRKDLSPDDPAAWQMPQGGVDAGEDLTTAALRELEEETGIPAALVAVEAVAPAPTAYDIPEPQRPAHWKGRYRGQAITWVRMRYLGTDAQVGVATAHPEFADWRWDDPTRLAEHIVPFKRDAYRAALAFLAT</sequence>
<evidence type="ECO:0000313" key="8">
    <source>
        <dbReference type="Proteomes" id="UP001596056"/>
    </source>
</evidence>
<reference evidence="8" key="1">
    <citation type="journal article" date="2019" name="Int. J. Syst. Evol. Microbiol.">
        <title>The Global Catalogue of Microorganisms (GCM) 10K type strain sequencing project: providing services to taxonomists for standard genome sequencing and annotation.</title>
        <authorList>
            <consortium name="The Broad Institute Genomics Platform"/>
            <consortium name="The Broad Institute Genome Sequencing Center for Infectious Disease"/>
            <person name="Wu L."/>
            <person name="Ma J."/>
        </authorList>
    </citation>
    <scope>NUCLEOTIDE SEQUENCE [LARGE SCALE GENOMIC DNA]</scope>
    <source>
        <strain evidence="8">KACC 11588</strain>
    </source>
</reference>
<dbReference type="EC" id="3.6.1.-" evidence="7"/>
<dbReference type="PRINTS" id="PR00502">
    <property type="entry name" value="NUDIXFAMILY"/>
</dbReference>
<dbReference type="PROSITE" id="PS00893">
    <property type="entry name" value="NUDIX_BOX"/>
    <property type="match status" value="1"/>
</dbReference>
<dbReference type="InterPro" id="IPR015797">
    <property type="entry name" value="NUDIX_hydrolase-like_dom_sf"/>
</dbReference>
<keyword evidence="4" id="KW-0460">Magnesium</keyword>
<dbReference type="EMBL" id="JBHSNA010000018">
    <property type="protein sequence ID" value="MFC5567724.1"/>
    <property type="molecule type" value="Genomic_DNA"/>
</dbReference>
<evidence type="ECO:0000256" key="3">
    <source>
        <dbReference type="ARBA" id="ARBA00022801"/>
    </source>
</evidence>
<comment type="cofactor">
    <cofactor evidence="1">
        <name>Mn(2+)</name>
        <dbReference type="ChEBI" id="CHEBI:29035"/>
    </cofactor>
</comment>
<evidence type="ECO:0000256" key="5">
    <source>
        <dbReference type="RuleBase" id="RU003476"/>
    </source>
</evidence>
<dbReference type="InterPro" id="IPR022927">
    <property type="entry name" value="RppH"/>
</dbReference>
<keyword evidence="8" id="KW-1185">Reference proteome</keyword>
<dbReference type="PANTHER" id="PTHR43046">
    <property type="entry name" value="GDP-MANNOSE MANNOSYL HYDROLASE"/>
    <property type="match status" value="1"/>
</dbReference>
<dbReference type="CDD" id="cd03671">
    <property type="entry name" value="NUDIX_Ap4A_hydrolase_plant_like"/>
    <property type="match status" value="1"/>
</dbReference>
<accession>A0ABW0SGB6</accession>
<dbReference type="NCBIfam" id="NF001938">
    <property type="entry name" value="PRK00714.1-5"/>
    <property type="match status" value="1"/>
</dbReference>
<dbReference type="InterPro" id="IPR020084">
    <property type="entry name" value="NUDIX_hydrolase_CS"/>
</dbReference>
<proteinExistence type="inferred from homology"/>
<dbReference type="InterPro" id="IPR020476">
    <property type="entry name" value="Nudix_hydrolase"/>
</dbReference>
<evidence type="ECO:0000259" key="6">
    <source>
        <dbReference type="PROSITE" id="PS51462"/>
    </source>
</evidence>
<dbReference type="Proteomes" id="UP001596056">
    <property type="component" value="Unassembled WGS sequence"/>
</dbReference>
<name>A0ABW0SGB6_9RHOB</name>
<dbReference type="Pfam" id="PF00293">
    <property type="entry name" value="NUDIX"/>
    <property type="match status" value="1"/>
</dbReference>
<comment type="similarity">
    <text evidence="5">Belongs to the Nudix hydrolase family.</text>
</comment>
<evidence type="ECO:0000256" key="4">
    <source>
        <dbReference type="ARBA" id="ARBA00022842"/>
    </source>
</evidence>
<organism evidence="7 8">
    <name type="scientific">Rubellimicrobium aerolatum</name>
    <dbReference type="NCBI Taxonomy" id="490979"/>
    <lineage>
        <taxon>Bacteria</taxon>
        <taxon>Pseudomonadati</taxon>
        <taxon>Pseudomonadota</taxon>
        <taxon>Alphaproteobacteria</taxon>
        <taxon>Rhodobacterales</taxon>
        <taxon>Roseobacteraceae</taxon>
        <taxon>Rubellimicrobium</taxon>
    </lineage>
</organism>
<dbReference type="InterPro" id="IPR000086">
    <property type="entry name" value="NUDIX_hydrolase_dom"/>
</dbReference>
<dbReference type="PANTHER" id="PTHR43046:SF12">
    <property type="entry name" value="GDP-MANNOSE MANNOSYL HYDROLASE"/>
    <property type="match status" value="1"/>
</dbReference>
<dbReference type="GO" id="GO:0016787">
    <property type="term" value="F:hydrolase activity"/>
    <property type="evidence" value="ECO:0007669"/>
    <property type="project" value="UniProtKB-KW"/>
</dbReference>
<evidence type="ECO:0000313" key="7">
    <source>
        <dbReference type="EMBL" id="MFC5567724.1"/>
    </source>
</evidence>
<comment type="caution">
    <text evidence="7">The sequence shown here is derived from an EMBL/GenBank/DDBJ whole genome shotgun (WGS) entry which is preliminary data.</text>
</comment>
<protein>
    <submittedName>
        <fullName evidence="7">RNA pyrophosphohydrolase</fullName>
        <ecNumber evidence="7">3.6.1.-</ecNumber>
    </submittedName>
</protein>
<feature type="domain" description="Nudix hydrolase" evidence="6">
    <location>
        <begin position="5"/>
        <end position="152"/>
    </location>
</feature>
<dbReference type="Gene3D" id="3.90.79.10">
    <property type="entry name" value="Nucleoside Triphosphate Pyrophosphohydrolase"/>
    <property type="match status" value="1"/>
</dbReference>
<gene>
    <name evidence="7" type="ORF">ACFPOC_15030</name>
</gene>
<comment type="cofactor">
    <cofactor evidence="2">
        <name>Mg(2+)</name>
        <dbReference type="ChEBI" id="CHEBI:18420"/>
    </cofactor>
</comment>
<dbReference type="RefSeq" id="WP_209842593.1">
    <property type="nucleotide sequence ID" value="NZ_JAGGJP010000017.1"/>
</dbReference>
<dbReference type="SUPFAM" id="SSF55811">
    <property type="entry name" value="Nudix"/>
    <property type="match status" value="1"/>
</dbReference>
<evidence type="ECO:0000256" key="1">
    <source>
        <dbReference type="ARBA" id="ARBA00001936"/>
    </source>
</evidence>
<evidence type="ECO:0000256" key="2">
    <source>
        <dbReference type="ARBA" id="ARBA00001946"/>
    </source>
</evidence>
<keyword evidence="3 5" id="KW-0378">Hydrolase</keyword>
<dbReference type="PROSITE" id="PS51462">
    <property type="entry name" value="NUDIX"/>
    <property type="match status" value="1"/>
</dbReference>